<dbReference type="OrthoDB" id="4414653at2"/>
<evidence type="ECO:0000313" key="1">
    <source>
        <dbReference type="EMBL" id="AZA12417.1"/>
    </source>
</evidence>
<organism evidence="1 2">
    <name type="scientific">Corynebacterium gerontici</name>
    <dbReference type="NCBI Taxonomy" id="2079234"/>
    <lineage>
        <taxon>Bacteria</taxon>
        <taxon>Bacillati</taxon>
        <taxon>Actinomycetota</taxon>
        <taxon>Actinomycetes</taxon>
        <taxon>Mycobacteriales</taxon>
        <taxon>Corynebacteriaceae</taxon>
        <taxon>Corynebacterium</taxon>
    </lineage>
</organism>
<gene>
    <name evidence="1" type="ORF">CGERO_10690</name>
</gene>
<dbReference type="Proteomes" id="UP000271587">
    <property type="component" value="Chromosome"/>
</dbReference>
<name>A0A3G6J326_9CORY</name>
<keyword evidence="2" id="KW-1185">Reference proteome</keyword>
<dbReference type="KEGG" id="cgk:CGERO_10690"/>
<evidence type="ECO:0000313" key="2">
    <source>
        <dbReference type="Proteomes" id="UP000271587"/>
    </source>
</evidence>
<dbReference type="AlphaFoldDB" id="A0A3G6J326"/>
<sequence>MLYIKTTLTVPGVGSSVHIAELEPLNTQVCKMHRMIEMDPSGTIRGVAQAGTVKGAATMPLQEVPHPDTYEQFEDIEAEHIDAKRFEALWIEAHTTLR</sequence>
<reference evidence="1 2" key="1">
    <citation type="submission" date="2018-11" db="EMBL/GenBank/DDBJ databases">
        <authorList>
            <person name="Kleinhagauer T."/>
            <person name="Glaeser S.P."/>
            <person name="Spergser J."/>
            <person name="Ruckert C."/>
            <person name="Kaempfer P."/>
            <person name="Busse H.-J."/>
        </authorList>
    </citation>
    <scope>NUCLEOTIDE SEQUENCE [LARGE SCALE GENOMIC DNA]</scope>
    <source>
        <strain evidence="1 2">W8</strain>
    </source>
</reference>
<accession>A0A3G6J326</accession>
<dbReference type="EMBL" id="CP033897">
    <property type="protein sequence ID" value="AZA12417.1"/>
    <property type="molecule type" value="Genomic_DNA"/>
</dbReference>
<proteinExistence type="predicted"/>
<dbReference type="RefSeq" id="WP_123935751.1">
    <property type="nucleotide sequence ID" value="NZ_CP033897.1"/>
</dbReference>
<protein>
    <submittedName>
        <fullName evidence="1">Uncharacterized protein</fullName>
    </submittedName>
</protein>